<dbReference type="InterPro" id="IPR036388">
    <property type="entry name" value="WH-like_DNA-bd_sf"/>
</dbReference>
<dbReference type="SUPFAM" id="SSF48008">
    <property type="entry name" value="GntR ligand-binding domain-like"/>
    <property type="match status" value="1"/>
</dbReference>
<gene>
    <name evidence="5" type="ORF">GSF22_16040</name>
</gene>
<dbReference type="Pfam" id="PF07729">
    <property type="entry name" value="FCD"/>
    <property type="match status" value="1"/>
</dbReference>
<dbReference type="SMART" id="SM00345">
    <property type="entry name" value="HTH_GNTR"/>
    <property type="match status" value="1"/>
</dbReference>
<sequence length="224" mass="24076">MGGDGLTLVAIEGRQSLREEVAQALRAAIVAGQIRPGTTYSAPTLAARFGVSPTPVREAILDLAKEGLITIVRNKGFRIKSLSDRELDEITEVRGLLEIPVVADQAGRLTAEQLKELGSLADAIVAAAQRGDTVAYIDADTAFHLTLLRWAGNLRLVDIVADLRSRTRLNGLDALVGSGQLVASAEEHLELVALLAAGDREGAAELMRRHLRHVRGIWAARPER</sequence>
<feature type="domain" description="HTH gntR-type" evidence="4">
    <location>
        <begin position="15"/>
        <end position="82"/>
    </location>
</feature>
<dbReference type="InterPro" id="IPR000524">
    <property type="entry name" value="Tscrpt_reg_HTH_GntR"/>
</dbReference>
<dbReference type="PANTHER" id="PTHR43537">
    <property type="entry name" value="TRANSCRIPTIONAL REGULATOR, GNTR FAMILY"/>
    <property type="match status" value="1"/>
</dbReference>
<dbReference type="PANTHER" id="PTHR43537:SF45">
    <property type="entry name" value="GNTR FAMILY REGULATORY PROTEIN"/>
    <property type="match status" value="1"/>
</dbReference>
<dbReference type="SMART" id="SM00895">
    <property type="entry name" value="FCD"/>
    <property type="match status" value="1"/>
</dbReference>
<keyword evidence="6" id="KW-1185">Reference proteome</keyword>
<evidence type="ECO:0000313" key="5">
    <source>
        <dbReference type="EMBL" id="MBO4207508.1"/>
    </source>
</evidence>
<name>A0ABS3VST1_MICEH</name>
<keyword evidence="1" id="KW-0805">Transcription regulation</keyword>
<evidence type="ECO:0000256" key="2">
    <source>
        <dbReference type="ARBA" id="ARBA00023125"/>
    </source>
</evidence>
<dbReference type="EMBL" id="WVUH01000127">
    <property type="protein sequence ID" value="MBO4207508.1"/>
    <property type="molecule type" value="Genomic_DNA"/>
</dbReference>
<evidence type="ECO:0000256" key="1">
    <source>
        <dbReference type="ARBA" id="ARBA00023015"/>
    </source>
</evidence>
<keyword evidence="3" id="KW-0804">Transcription</keyword>
<reference evidence="5 6" key="1">
    <citation type="submission" date="2019-12" db="EMBL/GenBank/DDBJ databases">
        <title>Whole genome sequencing of endophytic Actinobacterium Micromonospora sp. MPMI6T.</title>
        <authorList>
            <person name="Evv R."/>
            <person name="Podile A.R."/>
        </authorList>
    </citation>
    <scope>NUCLEOTIDE SEQUENCE [LARGE SCALE GENOMIC DNA]</scope>
    <source>
        <strain evidence="5 6">MPMI6</strain>
    </source>
</reference>
<dbReference type="InterPro" id="IPR008920">
    <property type="entry name" value="TF_FadR/GntR_C"/>
</dbReference>
<dbReference type="CDD" id="cd07377">
    <property type="entry name" value="WHTH_GntR"/>
    <property type="match status" value="1"/>
</dbReference>
<evidence type="ECO:0000256" key="3">
    <source>
        <dbReference type="ARBA" id="ARBA00023163"/>
    </source>
</evidence>
<dbReference type="InterPro" id="IPR036390">
    <property type="entry name" value="WH_DNA-bd_sf"/>
</dbReference>
<proteinExistence type="predicted"/>
<dbReference type="SUPFAM" id="SSF46785">
    <property type="entry name" value="Winged helix' DNA-binding domain"/>
    <property type="match status" value="1"/>
</dbReference>
<evidence type="ECO:0000259" key="4">
    <source>
        <dbReference type="PROSITE" id="PS50949"/>
    </source>
</evidence>
<keyword evidence="2" id="KW-0238">DNA-binding</keyword>
<accession>A0ABS3VST1</accession>
<dbReference type="PROSITE" id="PS50949">
    <property type="entry name" value="HTH_GNTR"/>
    <property type="match status" value="1"/>
</dbReference>
<dbReference type="Gene3D" id="1.20.120.530">
    <property type="entry name" value="GntR ligand-binding domain-like"/>
    <property type="match status" value="1"/>
</dbReference>
<protein>
    <submittedName>
        <fullName evidence="5">FCD domain-containing protein</fullName>
    </submittedName>
</protein>
<organism evidence="5 6">
    <name type="scientific">Micromonospora echinofusca</name>
    <dbReference type="NCBI Taxonomy" id="47858"/>
    <lineage>
        <taxon>Bacteria</taxon>
        <taxon>Bacillati</taxon>
        <taxon>Actinomycetota</taxon>
        <taxon>Actinomycetes</taxon>
        <taxon>Micromonosporales</taxon>
        <taxon>Micromonosporaceae</taxon>
        <taxon>Micromonospora</taxon>
    </lineage>
</organism>
<dbReference type="Gene3D" id="1.10.10.10">
    <property type="entry name" value="Winged helix-like DNA-binding domain superfamily/Winged helix DNA-binding domain"/>
    <property type="match status" value="1"/>
</dbReference>
<evidence type="ECO:0000313" key="6">
    <source>
        <dbReference type="Proteomes" id="UP000823521"/>
    </source>
</evidence>
<comment type="caution">
    <text evidence="5">The sequence shown here is derived from an EMBL/GenBank/DDBJ whole genome shotgun (WGS) entry which is preliminary data.</text>
</comment>
<dbReference type="Proteomes" id="UP000823521">
    <property type="component" value="Unassembled WGS sequence"/>
</dbReference>
<dbReference type="Pfam" id="PF00392">
    <property type="entry name" value="GntR"/>
    <property type="match status" value="1"/>
</dbReference>
<dbReference type="InterPro" id="IPR011711">
    <property type="entry name" value="GntR_C"/>
</dbReference>